<reference evidence="1" key="1">
    <citation type="submission" date="2021-02" db="EMBL/GenBank/DDBJ databases">
        <authorList>
            <person name="Nowell W R."/>
        </authorList>
    </citation>
    <scope>NUCLEOTIDE SEQUENCE</scope>
</reference>
<evidence type="ECO:0000313" key="2">
    <source>
        <dbReference type="EMBL" id="CAF4348140.1"/>
    </source>
</evidence>
<evidence type="ECO:0000313" key="1">
    <source>
        <dbReference type="EMBL" id="CAF4244448.1"/>
    </source>
</evidence>
<dbReference type="Proteomes" id="UP000681967">
    <property type="component" value="Unassembled WGS sequence"/>
</dbReference>
<organism evidence="1 3">
    <name type="scientific">Rotaria magnacalcarata</name>
    <dbReference type="NCBI Taxonomy" id="392030"/>
    <lineage>
        <taxon>Eukaryota</taxon>
        <taxon>Metazoa</taxon>
        <taxon>Spiralia</taxon>
        <taxon>Gnathifera</taxon>
        <taxon>Rotifera</taxon>
        <taxon>Eurotatoria</taxon>
        <taxon>Bdelloidea</taxon>
        <taxon>Philodinida</taxon>
        <taxon>Philodinidae</taxon>
        <taxon>Rotaria</taxon>
    </lineage>
</organism>
<accession>A0A8S2SQD8</accession>
<dbReference type="EMBL" id="CAJOBI010046054">
    <property type="protein sequence ID" value="CAF4348140.1"/>
    <property type="molecule type" value="Genomic_DNA"/>
</dbReference>
<gene>
    <name evidence="1" type="ORF">BYL167_LOCUS25298</name>
    <name evidence="2" type="ORF">SMN809_LOCUS28119</name>
</gene>
<dbReference type="AlphaFoldDB" id="A0A8S2SQD8"/>
<dbReference type="EMBL" id="CAJOBH010024958">
    <property type="protein sequence ID" value="CAF4244448.1"/>
    <property type="molecule type" value="Genomic_DNA"/>
</dbReference>
<sequence>SSTARRVIVGEFEKELTIFGAGIERSFNLSHSRVPHIVTVFGNNALCTMVNSIEYYDPEYSSERKPVQGVDELIHCVMEALDDEKLLGWCSAVLHR</sequence>
<feature type="non-terminal residue" evidence="1">
    <location>
        <position position="1"/>
    </location>
</feature>
<protein>
    <submittedName>
        <fullName evidence="1">Uncharacterized protein</fullName>
    </submittedName>
</protein>
<comment type="caution">
    <text evidence="1">The sequence shown here is derived from an EMBL/GenBank/DDBJ whole genome shotgun (WGS) entry which is preliminary data.</text>
</comment>
<feature type="non-terminal residue" evidence="1">
    <location>
        <position position="96"/>
    </location>
</feature>
<proteinExistence type="predicted"/>
<name>A0A8S2SQD8_9BILA</name>
<evidence type="ECO:0000313" key="3">
    <source>
        <dbReference type="Proteomes" id="UP000681967"/>
    </source>
</evidence>
<dbReference type="Proteomes" id="UP000676336">
    <property type="component" value="Unassembled WGS sequence"/>
</dbReference>